<comment type="function">
    <text evidence="7 8">Binds directly to 23S ribosomal RNA and is necessary for the in vitro assembly process of the 50S ribosomal subunit. It is not involved in the protein synthesizing functions of that subunit.</text>
</comment>
<evidence type="ECO:0000256" key="7">
    <source>
        <dbReference type="HAMAP-Rule" id="MF_00382"/>
    </source>
</evidence>
<dbReference type="EMBL" id="SJPL01000001">
    <property type="protein sequence ID" value="TWT67957.1"/>
    <property type="molecule type" value="Genomic_DNA"/>
</dbReference>
<dbReference type="RefSeq" id="WP_145297493.1">
    <property type="nucleotide sequence ID" value="NZ_CP036319.1"/>
</dbReference>
<evidence type="ECO:0000256" key="3">
    <source>
        <dbReference type="ARBA" id="ARBA00022884"/>
    </source>
</evidence>
<gene>
    <name evidence="7 9" type="primary">rplT</name>
    <name evidence="9" type="ORF">Pan14r_01950</name>
</gene>
<dbReference type="Gene3D" id="6.10.160.10">
    <property type="match status" value="1"/>
</dbReference>
<evidence type="ECO:0000256" key="8">
    <source>
        <dbReference type="RuleBase" id="RU000560"/>
    </source>
</evidence>
<protein>
    <recommendedName>
        <fullName evidence="6 7">Large ribosomal subunit protein bL20</fullName>
    </recommendedName>
</protein>
<dbReference type="InterPro" id="IPR035566">
    <property type="entry name" value="Ribosomal_protein_bL20_C"/>
</dbReference>
<evidence type="ECO:0000256" key="5">
    <source>
        <dbReference type="ARBA" id="ARBA00023274"/>
    </source>
</evidence>
<keyword evidence="3 7" id="KW-0694">RNA-binding</keyword>
<proteinExistence type="inferred from homology"/>
<dbReference type="AlphaFoldDB" id="A0A5C5XX95"/>
<dbReference type="GO" id="GO:0000027">
    <property type="term" value="P:ribosomal large subunit assembly"/>
    <property type="evidence" value="ECO:0007669"/>
    <property type="project" value="UniProtKB-UniRule"/>
</dbReference>
<evidence type="ECO:0000256" key="6">
    <source>
        <dbReference type="ARBA" id="ARBA00035172"/>
    </source>
</evidence>
<comment type="caution">
    <text evidence="9">The sequence shown here is derived from an EMBL/GenBank/DDBJ whole genome shotgun (WGS) entry which is preliminary data.</text>
</comment>
<dbReference type="GO" id="GO:0006412">
    <property type="term" value="P:translation"/>
    <property type="evidence" value="ECO:0007669"/>
    <property type="project" value="InterPro"/>
</dbReference>
<evidence type="ECO:0000256" key="4">
    <source>
        <dbReference type="ARBA" id="ARBA00022980"/>
    </source>
</evidence>
<dbReference type="PANTHER" id="PTHR10986">
    <property type="entry name" value="39S RIBOSOMAL PROTEIN L20"/>
    <property type="match status" value="1"/>
</dbReference>
<dbReference type="OrthoDB" id="9808966at2"/>
<keyword evidence="4 7" id="KW-0689">Ribosomal protein</keyword>
<dbReference type="GO" id="GO:0019843">
    <property type="term" value="F:rRNA binding"/>
    <property type="evidence" value="ECO:0007669"/>
    <property type="project" value="UniProtKB-UniRule"/>
</dbReference>
<accession>A0A5C5XX95</accession>
<evidence type="ECO:0000256" key="2">
    <source>
        <dbReference type="ARBA" id="ARBA00022730"/>
    </source>
</evidence>
<evidence type="ECO:0000256" key="1">
    <source>
        <dbReference type="ARBA" id="ARBA00007698"/>
    </source>
</evidence>
<keyword evidence="5 7" id="KW-0687">Ribonucleoprotein</keyword>
<dbReference type="Proteomes" id="UP000317238">
    <property type="component" value="Unassembled WGS sequence"/>
</dbReference>
<dbReference type="CDD" id="cd07026">
    <property type="entry name" value="Ribosomal_L20"/>
    <property type="match status" value="1"/>
</dbReference>
<organism evidence="9 10">
    <name type="scientific">Crateriforma conspicua</name>
    <dbReference type="NCBI Taxonomy" id="2527996"/>
    <lineage>
        <taxon>Bacteria</taxon>
        <taxon>Pseudomonadati</taxon>
        <taxon>Planctomycetota</taxon>
        <taxon>Planctomycetia</taxon>
        <taxon>Planctomycetales</taxon>
        <taxon>Planctomycetaceae</taxon>
        <taxon>Crateriforma</taxon>
    </lineage>
</organism>
<dbReference type="HAMAP" id="MF_00382">
    <property type="entry name" value="Ribosomal_bL20"/>
    <property type="match status" value="1"/>
</dbReference>
<comment type="similarity">
    <text evidence="1 7 8">Belongs to the bacterial ribosomal protein bL20 family.</text>
</comment>
<dbReference type="PRINTS" id="PR00062">
    <property type="entry name" value="RIBOSOMALL20"/>
</dbReference>
<evidence type="ECO:0000313" key="10">
    <source>
        <dbReference type="Proteomes" id="UP000317238"/>
    </source>
</evidence>
<dbReference type="NCBIfam" id="TIGR01032">
    <property type="entry name" value="rplT_bact"/>
    <property type="match status" value="1"/>
</dbReference>
<dbReference type="Pfam" id="PF00453">
    <property type="entry name" value="Ribosomal_L20"/>
    <property type="match status" value="1"/>
</dbReference>
<dbReference type="GO" id="GO:0003735">
    <property type="term" value="F:structural constituent of ribosome"/>
    <property type="evidence" value="ECO:0007669"/>
    <property type="project" value="InterPro"/>
</dbReference>
<sequence length="119" mass="13717">MRSTKGAARNKAKKRLFKRAKGYRGGRGNLTRTVKETLLRSGAYAFRDRRVRKREFRKLWIIRISAAVQQHDLRYSEFIHGLKKAGIELDRKSLSHMAIEDKAGFKDLCDKVKEVLAAA</sequence>
<keyword evidence="2 7" id="KW-0699">rRNA-binding</keyword>
<dbReference type="InterPro" id="IPR005813">
    <property type="entry name" value="Ribosomal_bL20"/>
</dbReference>
<dbReference type="Gene3D" id="1.10.1900.20">
    <property type="entry name" value="Ribosomal protein L20"/>
    <property type="match status" value="1"/>
</dbReference>
<dbReference type="GO" id="GO:1990904">
    <property type="term" value="C:ribonucleoprotein complex"/>
    <property type="evidence" value="ECO:0007669"/>
    <property type="project" value="UniProtKB-KW"/>
</dbReference>
<dbReference type="FunFam" id="1.10.1900.20:FF:000001">
    <property type="entry name" value="50S ribosomal protein L20"/>
    <property type="match status" value="1"/>
</dbReference>
<dbReference type="SUPFAM" id="SSF74731">
    <property type="entry name" value="Ribosomal protein L20"/>
    <property type="match status" value="1"/>
</dbReference>
<reference evidence="9 10" key="1">
    <citation type="submission" date="2019-02" db="EMBL/GenBank/DDBJ databases">
        <title>Deep-cultivation of Planctomycetes and their phenomic and genomic characterization uncovers novel biology.</title>
        <authorList>
            <person name="Wiegand S."/>
            <person name="Jogler M."/>
            <person name="Boedeker C."/>
            <person name="Pinto D."/>
            <person name="Vollmers J."/>
            <person name="Rivas-Marin E."/>
            <person name="Kohn T."/>
            <person name="Peeters S.H."/>
            <person name="Heuer A."/>
            <person name="Rast P."/>
            <person name="Oberbeckmann S."/>
            <person name="Bunk B."/>
            <person name="Jeske O."/>
            <person name="Meyerdierks A."/>
            <person name="Storesund J.E."/>
            <person name="Kallscheuer N."/>
            <person name="Luecker S."/>
            <person name="Lage O.M."/>
            <person name="Pohl T."/>
            <person name="Merkel B.J."/>
            <person name="Hornburger P."/>
            <person name="Mueller R.-W."/>
            <person name="Bruemmer F."/>
            <person name="Labrenz M."/>
            <person name="Spormann A.M."/>
            <person name="Op Den Camp H."/>
            <person name="Overmann J."/>
            <person name="Amann R."/>
            <person name="Jetten M.S.M."/>
            <person name="Mascher T."/>
            <person name="Medema M.H."/>
            <person name="Devos D.P."/>
            <person name="Kaster A.-K."/>
            <person name="Ovreas L."/>
            <person name="Rohde M."/>
            <person name="Galperin M.Y."/>
            <person name="Jogler C."/>
        </authorList>
    </citation>
    <scope>NUCLEOTIDE SEQUENCE [LARGE SCALE GENOMIC DNA]</scope>
    <source>
        <strain evidence="9 10">Pan14r</strain>
    </source>
</reference>
<keyword evidence="10" id="KW-1185">Reference proteome</keyword>
<name>A0A5C5XX95_9PLAN</name>
<dbReference type="GO" id="GO:0005840">
    <property type="term" value="C:ribosome"/>
    <property type="evidence" value="ECO:0007669"/>
    <property type="project" value="UniProtKB-KW"/>
</dbReference>
<evidence type="ECO:0000313" key="9">
    <source>
        <dbReference type="EMBL" id="TWT67957.1"/>
    </source>
</evidence>